<feature type="region of interest" description="Disordered" evidence="12">
    <location>
        <begin position="398"/>
        <end position="433"/>
    </location>
</feature>
<dbReference type="PANTHER" id="PTHR10629">
    <property type="entry name" value="CYTOSINE-SPECIFIC METHYLTRANSFERASE"/>
    <property type="match status" value="1"/>
</dbReference>
<dbReference type="GO" id="GO:0003682">
    <property type="term" value="F:chromatin binding"/>
    <property type="evidence" value="ECO:0007669"/>
    <property type="project" value="InterPro"/>
</dbReference>
<keyword evidence="2 9" id="KW-0489">Methyltransferase</keyword>
<dbReference type="EC" id="2.1.1.37" evidence="11"/>
<dbReference type="GO" id="GO:0044027">
    <property type="term" value="P:negative regulation of gene expression via chromosomal CpG island methylation"/>
    <property type="evidence" value="ECO:0007669"/>
    <property type="project" value="TreeGrafter"/>
</dbReference>
<dbReference type="FunFam" id="3.90.120.10:FF:000001">
    <property type="entry name" value="DNA (cytosine-5)-methyltransferase"/>
    <property type="match status" value="1"/>
</dbReference>
<evidence type="ECO:0000256" key="7">
    <source>
        <dbReference type="ARBA" id="ARBA00023242"/>
    </source>
</evidence>
<evidence type="ECO:0000256" key="12">
    <source>
        <dbReference type="SAM" id="MobiDB-lite"/>
    </source>
</evidence>
<protein>
    <recommendedName>
        <fullName evidence="11">Cytosine-specific methyltransferase</fullName>
        <ecNumber evidence="11">2.1.1.37</ecNumber>
    </recommendedName>
</protein>
<comment type="similarity">
    <text evidence="9 10">Belongs to the class I-like SAM-binding methyltransferase superfamily. C5-methyltransferase family.</text>
</comment>
<keyword evidence="4 9" id="KW-0949">S-adenosyl-L-methionine</keyword>
<evidence type="ECO:0000256" key="6">
    <source>
        <dbReference type="ARBA" id="ARBA00023125"/>
    </source>
</evidence>
<dbReference type="PIRSF" id="PIRSF037404">
    <property type="entry name" value="DNMT1"/>
    <property type="match status" value="1"/>
</dbReference>
<comment type="catalytic activity">
    <reaction evidence="11">
        <text>a 2'-deoxycytidine in DNA + S-adenosyl-L-methionine = a 5-methyl-2'-deoxycytidine in DNA + S-adenosyl-L-homocysteine + H(+)</text>
        <dbReference type="Rhea" id="RHEA:13681"/>
        <dbReference type="Rhea" id="RHEA-COMP:11369"/>
        <dbReference type="Rhea" id="RHEA-COMP:11370"/>
        <dbReference type="ChEBI" id="CHEBI:15378"/>
        <dbReference type="ChEBI" id="CHEBI:57856"/>
        <dbReference type="ChEBI" id="CHEBI:59789"/>
        <dbReference type="ChEBI" id="CHEBI:85452"/>
        <dbReference type="ChEBI" id="CHEBI:85454"/>
        <dbReference type="EC" id="2.1.1.37"/>
    </reaction>
</comment>
<feature type="compositionally biased region" description="Polar residues" evidence="12">
    <location>
        <begin position="142"/>
        <end position="152"/>
    </location>
</feature>
<keyword evidence="7" id="KW-0539">Nucleus</keyword>
<dbReference type="NCBIfam" id="TIGR00675">
    <property type="entry name" value="dcm"/>
    <property type="match status" value="1"/>
</dbReference>
<dbReference type="PANTHER" id="PTHR10629:SF52">
    <property type="entry name" value="DNA (CYTOSINE-5)-METHYLTRANSFERASE 1"/>
    <property type="match status" value="1"/>
</dbReference>
<dbReference type="InterPro" id="IPR031303">
    <property type="entry name" value="C5_meth_CS"/>
</dbReference>
<dbReference type="PROSITE" id="PS00094">
    <property type="entry name" value="C5_MTASE_1"/>
    <property type="match status" value="1"/>
</dbReference>
<dbReference type="Gene3D" id="3.40.50.150">
    <property type="entry name" value="Vaccinia Virus protein VP39"/>
    <property type="match status" value="1"/>
</dbReference>
<feature type="active site" evidence="8 9">
    <location>
        <position position="940"/>
    </location>
</feature>
<gene>
    <name evidence="14" type="ORF">NMOB1V02_LOCUS2970</name>
</gene>
<dbReference type="InterPro" id="IPR029063">
    <property type="entry name" value="SAM-dependent_MTases_sf"/>
</dbReference>
<name>A0A7R9GBT6_9CRUS</name>
<dbReference type="Gene3D" id="2.30.30.490">
    <property type="match status" value="2"/>
</dbReference>
<proteinExistence type="inferred from homology"/>
<keyword evidence="15" id="KW-1185">Reference proteome</keyword>
<dbReference type="InterPro" id="IPR043151">
    <property type="entry name" value="BAH_sf"/>
</dbReference>
<feature type="compositionally biased region" description="Basic and acidic residues" evidence="12">
    <location>
        <begin position="398"/>
        <end position="420"/>
    </location>
</feature>
<evidence type="ECO:0000256" key="3">
    <source>
        <dbReference type="ARBA" id="ARBA00022679"/>
    </source>
</evidence>
<dbReference type="InterPro" id="IPR022702">
    <property type="entry name" value="Cytosine_MeTrfase1_RFD"/>
</dbReference>
<evidence type="ECO:0000256" key="4">
    <source>
        <dbReference type="ARBA" id="ARBA00022691"/>
    </source>
</evidence>
<dbReference type="OrthoDB" id="6332066at2759"/>
<feature type="compositionally biased region" description="Polar residues" evidence="12">
    <location>
        <begin position="126"/>
        <end position="135"/>
    </location>
</feature>
<dbReference type="EMBL" id="CAJPEX010000366">
    <property type="protein sequence ID" value="CAG0915322.1"/>
    <property type="molecule type" value="Genomic_DNA"/>
</dbReference>
<organism evidence="14">
    <name type="scientific">Notodromas monacha</name>
    <dbReference type="NCBI Taxonomy" id="399045"/>
    <lineage>
        <taxon>Eukaryota</taxon>
        <taxon>Metazoa</taxon>
        <taxon>Ecdysozoa</taxon>
        <taxon>Arthropoda</taxon>
        <taxon>Crustacea</taxon>
        <taxon>Oligostraca</taxon>
        <taxon>Ostracoda</taxon>
        <taxon>Podocopa</taxon>
        <taxon>Podocopida</taxon>
        <taxon>Cypridocopina</taxon>
        <taxon>Cypridoidea</taxon>
        <taxon>Cyprididae</taxon>
        <taxon>Notodromas</taxon>
    </lineage>
</organism>
<evidence type="ECO:0000256" key="1">
    <source>
        <dbReference type="ARBA" id="ARBA00004123"/>
    </source>
</evidence>
<dbReference type="InterPro" id="IPR001025">
    <property type="entry name" value="BAH_dom"/>
</dbReference>
<evidence type="ECO:0000256" key="8">
    <source>
        <dbReference type="PIRSR" id="PIRSR037404-1"/>
    </source>
</evidence>
<comment type="subcellular location">
    <subcellularLocation>
        <location evidence="1">Nucleus</location>
    </subcellularLocation>
</comment>
<feature type="region of interest" description="Disordered" evidence="12">
    <location>
        <begin position="105"/>
        <end position="153"/>
    </location>
</feature>
<dbReference type="PRINTS" id="PR00105">
    <property type="entry name" value="C5METTRFRASE"/>
</dbReference>
<evidence type="ECO:0000256" key="2">
    <source>
        <dbReference type="ARBA" id="ARBA00022603"/>
    </source>
</evidence>
<dbReference type="GO" id="GO:0006346">
    <property type="term" value="P:DNA methylation-dependent constitutive heterochromatin formation"/>
    <property type="evidence" value="ECO:0007669"/>
    <property type="project" value="InterPro"/>
</dbReference>
<dbReference type="Pfam" id="PF01426">
    <property type="entry name" value="BAH"/>
    <property type="match status" value="1"/>
</dbReference>
<dbReference type="GO" id="GO:0003677">
    <property type="term" value="F:DNA binding"/>
    <property type="evidence" value="ECO:0007669"/>
    <property type="project" value="UniProtKB-KW"/>
</dbReference>
<accession>A0A7R9GBT6</accession>
<dbReference type="EMBL" id="OA882403">
    <property type="protein sequence ID" value="CAD7275170.1"/>
    <property type="molecule type" value="Genomic_DNA"/>
</dbReference>
<dbReference type="InterPro" id="IPR018117">
    <property type="entry name" value="C5_DNA_meth_AS"/>
</dbReference>
<feature type="region of interest" description="Disordered" evidence="12">
    <location>
        <begin position="1"/>
        <end position="28"/>
    </location>
</feature>
<dbReference type="Pfam" id="PF00145">
    <property type="entry name" value="DNA_methylase"/>
    <property type="match status" value="1"/>
</dbReference>
<keyword evidence="5" id="KW-0677">Repeat</keyword>
<evidence type="ECO:0000313" key="14">
    <source>
        <dbReference type="EMBL" id="CAD7275170.1"/>
    </source>
</evidence>
<dbReference type="PROSITE" id="PS51679">
    <property type="entry name" value="SAM_MT_C5"/>
    <property type="match status" value="1"/>
</dbReference>
<dbReference type="SUPFAM" id="SSF53335">
    <property type="entry name" value="S-adenosyl-L-methionine-dependent methyltransferases"/>
    <property type="match status" value="1"/>
</dbReference>
<evidence type="ECO:0000313" key="15">
    <source>
        <dbReference type="Proteomes" id="UP000678499"/>
    </source>
</evidence>
<dbReference type="Proteomes" id="UP000678499">
    <property type="component" value="Unassembled WGS sequence"/>
</dbReference>
<dbReference type="GO" id="GO:0003886">
    <property type="term" value="F:DNA (cytosine-5-)-methyltransferase activity"/>
    <property type="evidence" value="ECO:0007669"/>
    <property type="project" value="UniProtKB-EC"/>
</dbReference>
<dbReference type="PROSITE" id="PS00095">
    <property type="entry name" value="C5_MTASE_2"/>
    <property type="match status" value="1"/>
</dbReference>
<keyword evidence="3 9" id="KW-0808">Transferase</keyword>
<dbReference type="InterPro" id="IPR001525">
    <property type="entry name" value="C5_MeTfrase"/>
</dbReference>
<feature type="domain" description="BAH" evidence="13">
    <location>
        <begin position="507"/>
        <end position="628"/>
    </location>
</feature>
<sequence length="1317" mass="149048">MGANQSRPANKSEESTSDDENVNPSKKNFPVCKKVSVRLGRCAADRIDKSASEAVIVTLSDDDEQEIKLEDEVRPEDEFQLKELCRKRKACVLVERLNNHKVESDDFKDEDFSKPKQRKKAERSSEPQPSLSHLASSRKKSYPSTSKGSLSKDTCKFCRQPKSMLVSFDPSKQDGFESFSKLLEEHPYLRDETGAVDDGLVFINILPNPVSSQEKDEDVEETHDLSLWLEDYVFYDEKMHMASFDENIDNGVTLRFSGKIRRYNDLGTDEKFIYDIGPVLTWWIVRDPGSETVSIGVSTDIGHYYLGTPHEAYAQYMTDAEEKSILLSYMINTMLENPEKSLDEVMDLLEQERPDFEEIYLRFKTFLVNHLVEYDVLDEPELQESIALRDLLSAMREKPGKVKKATKERIPKREASDKAHQPSHSTTNSKATTTPLVRSAFEHLFSNQMSGATSNKSAKSEEALDHLSISWPPNVVRLKRSTSWNSSAFKIISGRSYHDSCVLDDTETVEVGDFVRIKIEDNGEMNVAFLQIHAMYEEFKRMRFHGSRFLQGIETILGEALNPCEIFASRDCADLNLSDIESIVPVEMDKAPVKWRLDGGKDVPEYDGDSFVYKFMVDKAECSFKEVGFIDYKALHGKALVCQNCVWTESKGKPYISEEADSEILEVIYKDETYKVGDTVLIDPGNKLDPVVAERERIPTKAEIEAGKDKAIYTELYRKFEDGKMPKAKGFPEDVILPLNVGRISRMWKVGKDVQAEVDLFERVDEGDFKTEDKCLNNALTWAGTTSKVAVTKFAGHAKITRKELLGGTADSEWRSQHGFVLLDDAPEEIDELCAEFWKERVPKPAALKCMDLFSGVGGLSLGIHQSEVAETKWAVEFNPQAAKSFKLNNPDAFVYEGDINLILDVMMRSDVDPSVPRVWKGQPLPQKGEVDIITGGPPCQGYSGMNRFNYRENAKFRNSLVVSFLSMVEYLRPRFVVMENVKTFVTHNKGAILKLLLKSLVEAGYQCEVAVLQAGQFGVPQSRTRAIVLAAGPGEVLPKFPKPLTTFSARHSYPGFKIDGISYEPTNAWCDTNTAPYRFISVREAISDLPPVSVRDKKDTMDYLGPPQSAFQAEMRTGSSKVRDHISKPVCELVEYRIKHIPRYPGADWRDLPNREVVLNDGLHRKLEYRYKDFKGRMRGVCICNATGKKCGKENMVKYRQNKTVIPWCLPHNGKFHNDWAGLYGRILAGGFFSTTLTCPEPMGKQGCVLHYDQDRVVTVRECARSQGFPDHVTFAGKLEDRYRQIGNAVPPPLARAIGFQIRLAVVEKEKKRDDH</sequence>
<feature type="compositionally biased region" description="Polar residues" evidence="12">
    <location>
        <begin position="422"/>
        <end position="433"/>
    </location>
</feature>
<evidence type="ECO:0000256" key="5">
    <source>
        <dbReference type="ARBA" id="ARBA00022737"/>
    </source>
</evidence>
<dbReference type="PROSITE" id="PS51038">
    <property type="entry name" value="BAH"/>
    <property type="match status" value="1"/>
</dbReference>
<feature type="compositionally biased region" description="Basic and acidic residues" evidence="12">
    <location>
        <begin position="105"/>
        <end position="114"/>
    </location>
</feature>
<evidence type="ECO:0000256" key="9">
    <source>
        <dbReference type="PROSITE-ProRule" id="PRU01016"/>
    </source>
</evidence>
<dbReference type="GO" id="GO:0005634">
    <property type="term" value="C:nucleus"/>
    <property type="evidence" value="ECO:0007669"/>
    <property type="project" value="UniProtKB-SubCell"/>
</dbReference>
<dbReference type="GO" id="GO:0032259">
    <property type="term" value="P:methylation"/>
    <property type="evidence" value="ECO:0007669"/>
    <property type="project" value="UniProtKB-KW"/>
</dbReference>
<evidence type="ECO:0000256" key="11">
    <source>
        <dbReference type="RuleBase" id="RU000417"/>
    </source>
</evidence>
<keyword evidence="6" id="KW-0238">DNA-binding</keyword>
<dbReference type="InterPro" id="IPR050390">
    <property type="entry name" value="C5-Methyltransferase"/>
</dbReference>
<evidence type="ECO:0000259" key="13">
    <source>
        <dbReference type="PROSITE" id="PS51038"/>
    </source>
</evidence>
<dbReference type="Pfam" id="PF12047">
    <property type="entry name" value="DNMT1-RFD"/>
    <property type="match status" value="1"/>
</dbReference>
<reference evidence="14" key="1">
    <citation type="submission" date="2020-11" db="EMBL/GenBank/DDBJ databases">
        <authorList>
            <person name="Tran Van P."/>
        </authorList>
    </citation>
    <scope>NUCLEOTIDE SEQUENCE</scope>
</reference>
<evidence type="ECO:0000256" key="10">
    <source>
        <dbReference type="RuleBase" id="RU000416"/>
    </source>
</evidence>
<dbReference type="Gene3D" id="3.90.120.10">
    <property type="entry name" value="DNA Methylase, subunit A, domain 2"/>
    <property type="match status" value="1"/>
</dbReference>